<comment type="caution">
    <text evidence="2">The sequence shown here is derived from an EMBL/GenBank/DDBJ whole genome shotgun (WGS) entry which is preliminary data.</text>
</comment>
<accession>A0ABR8LKJ8</accession>
<feature type="signal peptide" evidence="1">
    <location>
        <begin position="1"/>
        <end position="29"/>
    </location>
</feature>
<evidence type="ECO:0000256" key="1">
    <source>
        <dbReference type="SAM" id="SignalP"/>
    </source>
</evidence>
<name>A0ABR8LKJ8_9ALTE</name>
<dbReference type="InterPro" id="IPR046732">
    <property type="entry name" value="DUF6624"/>
</dbReference>
<feature type="chain" id="PRO_5046108794" description="DUF4142 domain-containing protein" evidence="1">
    <location>
        <begin position="30"/>
        <end position="201"/>
    </location>
</feature>
<protein>
    <recommendedName>
        <fullName evidence="4">DUF4142 domain-containing protein</fullName>
    </recommendedName>
</protein>
<keyword evidence="3" id="KW-1185">Reference proteome</keyword>
<evidence type="ECO:0000313" key="3">
    <source>
        <dbReference type="Proteomes" id="UP000624419"/>
    </source>
</evidence>
<reference evidence="2 3" key="1">
    <citation type="submission" date="2020-04" db="EMBL/GenBank/DDBJ databases">
        <title>Salinimonas sp. HHU 13199.</title>
        <authorList>
            <person name="Cui X."/>
            <person name="Zhang D."/>
        </authorList>
    </citation>
    <scope>NUCLEOTIDE SEQUENCE [LARGE SCALE GENOMIC DNA]</scope>
    <source>
        <strain evidence="2 3">HHU 13199</strain>
    </source>
</reference>
<dbReference type="EMBL" id="JABBXD010000008">
    <property type="protein sequence ID" value="MBD3586728.1"/>
    <property type="molecule type" value="Genomic_DNA"/>
</dbReference>
<keyword evidence="1" id="KW-0732">Signal</keyword>
<gene>
    <name evidence="2" type="ORF">HHX48_13350</name>
</gene>
<dbReference type="Proteomes" id="UP000624419">
    <property type="component" value="Unassembled WGS sequence"/>
</dbReference>
<evidence type="ECO:0008006" key="4">
    <source>
        <dbReference type="Google" id="ProtNLM"/>
    </source>
</evidence>
<dbReference type="RefSeq" id="WP_191025926.1">
    <property type="nucleotide sequence ID" value="NZ_JABBXD010000008.1"/>
</dbReference>
<sequence length="201" mass="22573">MPYFLKSKRVMRYLMLPVAMCCLSASAFAQQNTALSQMLLAMKYQDQAVREVVKQSGGDLTAAQVKHIQKTDNKHTRQLKAIVDKHGWPSLSLVGEDGVQAAFLLVQHSPDFTFQQAMLPHIHRAYQNDEGISGQEVALLTDRILIKKGQPQKYGTQADIAANTVTFLPIEDADNVDERRAQMGLPPLAEYKNMLEHFYAK</sequence>
<proteinExistence type="predicted"/>
<organism evidence="2 3">
    <name type="scientific">Salinimonas profundi</name>
    <dbReference type="NCBI Taxonomy" id="2729140"/>
    <lineage>
        <taxon>Bacteria</taxon>
        <taxon>Pseudomonadati</taxon>
        <taxon>Pseudomonadota</taxon>
        <taxon>Gammaproteobacteria</taxon>
        <taxon>Alteromonadales</taxon>
        <taxon>Alteromonadaceae</taxon>
        <taxon>Alteromonas/Salinimonas group</taxon>
        <taxon>Salinimonas</taxon>
    </lineage>
</organism>
<evidence type="ECO:0000313" key="2">
    <source>
        <dbReference type="EMBL" id="MBD3586728.1"/>
    </source>
</evidence>
<dbReference type="Pfam" id="PF20329">
    <property type="entry name" value="DUF6624"/>
    <property type="match status" value="1"/>
</dbReference>